<feature type="transmembrane region" description="Helical" evidence="7">
    <location>
        <begin position="273"/>
        <end position="292"/>
    </location>
</feature>
<accession>A0ABQ3V520</accession>
<evidence type="ECO:0000256" key="3">
    <source>
        <dbReference type="ARBA" id="ARBA00022692"/>
    </source>
</evidence>
<evidence type="ECO:0000256" key="4">
    <source>
        <dbReference type="ARBA" id="ARBA00022989"/>
    </source>
</evidence>
<evidence type="ECO:0008006" key="10">
    <source>
        <dbReference type="Google" id="ProtNLM"/>
    </source>
</evidence>
<keyword evidence="3 7" id="KW-0812">Transmembrane</keyword>
<reference evidence="8 9" key="1">
    <citation type="journal article" date="2021" name="Int. J. Syst. Evol. Microbiol.">
        <title>Reticulibacter mediterranei gen. nov., sp. nov., within the new family Reticulibacteraceae fam. nov., and Ktedonospora formicarum gen. nov., sp. nov., Ktedonobacter robiniae sp. nov., Dictyobacter formicarum sp. nov. and Dictyobacter arantiisoli sp. nov., belonging to the class Ktedonobacteria.</title>
        <authorList>
            <person name="Yabe S."/>
            <person name="Zheng Y."/>
            <person name="Wang C.M."/>
            <person name="Sakai Y."/>
            <person name="Abe K."/>
            <person name="Yokota A."/>
            <person name="Donadio S."/>
            <person name="Cavaletti L."/>
            <person name="Monciardini P."/>
        </authorList>
    </citation>
    <scope>NUCLEOTIDE SEQUENCE [LARGE SCALE GENOMIC DNA]</scope>
    <source>
        <strain evidence="8 9">SOSP1-30</strain>
    </source>
</reference>
<evidence type="ECO:0000313" key="8">
    <source>
        <dbReference type="EMBL" id="GHO60274.1"/>
    </source>
</evidence>
<feature type="region of interest" description="Disordered" evidence="6">
    <location>
        <begin position="351"/>
        <end position="385"/>
    </location>
</feature>
<comment type="caution">
    <text evidence="8">The sequence shown here is derived from an EMBL/GenBank/DDBJ whole genome shotgun (WGS) entry which is preliminary data.</text>
</comment>
<feature type="transmembrane region" description="Helical" evidence="7">
    <location>
        <begin position="155"/>
        <end position="185"/>
    </location>
</feature>
<evidence type="ECO:0000256" key="5">
    <source>
        <dbReference type="ARBA" id="ARBA00023136"/>
    </source>
</evidence>
<name>A0ABQ3V520_9CHLR</name>
<feature type="compositionally biased region" description="Low complexity" evidence="6">
    <location>
        <begin position="376"/>
        <end position="385"/>
    </location>
</feature>
<dbReference type="PANTHER" id="PTHR30213">
    <property type="entry name" value="INNER MEMBRANE PROTEIN YHJD"/>
    <property type="match status" value="1"/>
</dbReference>
<organism evidence="8 9">
    <name type="scientific">Ktedonobacter robiniae</name>
    <dbReference type="NCBI Taxonomy" id="2778365"/>
    <lineage>
        <taxon>Bacteria</taxon>
        <taxon>Bacillati</taxon>
        <taxon>Chloroflexota</taxon>
        <taxon>Ktedonobacteria</taxon>
        <taxon>Ktedonobacterales</taxon>
        <taxon>Ktedonobacteraceae</taxon>
        <taxon>Ktedonobacter</taxon>
    </lineage>
</organism>
<feature type="transmembrane region" description="Helical" evidence="7">
    <location>
        <begin position="113"/>
        <end position="135"/>
    </location>
</feature>
<dbReference type="Pfam" id="PF03631">
    <property type="entry name" value="Virul_fac_BrkB"/>
    <property type="match status" value="1"/>
</dbReference>
<feature type="compositionally biased region" description="Basic and acidic residues" evidence="6">
    <location>
        <begin position="351"/>
        <end position="367"/>
    </location>
</feature>
<feature type="transmembrane region" description="Helical" evidence="7">
    <location>
        <begin position="241"/>
        <end position="261"/>
    </location>
</feature>
<evidence type="ECO:0000256" key="2">
    <source>
        <dbReference type="ARBA" id="ARBA00022475"/>
    </source>
</evidence>
<comment type="subcellular location">
    <subcellularLocation>
        <location evidence="1">Cell membrane</location>
        <topology evidence="1">Multi-pass membrane protein</topology>
    </subcellularLocation>
</comment>
<keyword evidence="9" id="KW-1185">Reference proteome</keyword>
<protein>
    <recommendedName>
        <fullName evidence="10">YihY/virulence factor BrkB family protein</fullName>
    </recommendedName>
</protein>
<keyword evidence="5 7" id="KW-0472">Membrane</keyword>
<dbReference type="PANTHER" id="PTHR30213:SF1">
    <property type="entry name" value="INNER MEMBRANE PROTEIN YHJD"/>
    <property type="match status" value="1"/>
</dbReference>
<dbReference type="Proteomes" id="UP000654345">
    <property type="component" value="Unassembled WGS sequence"/>
</dbReference>
<feature type="transmembrane region" description="Helical" evidence="7">
    <location>
        <begin position="205"/>
        <end position="229"/>
    </location>
</feature>
<keyword evidence="4 7" id="KW-1133">Transmembrane helix</keyword>
<feature type="transmembrane region" description="Helical" evidence="7">
    <location>
        <begin position="52"/>
        <end position="76"/>
    </location>
</feature>
<evidence type="ECO:0000256" key="6">
    <source>
        <dbReference type="SAM" id="MobiDB-lite"/>
    </source>
</evidence>
<sequence>MASGISNMESEAHKKKSATQHLLHGAEAGGKTFREFLNKFNNDWSSGLAGLLAYNILMSIVPIAIALIAILGFALGGVTDTQQLINQATSFFPIAGSNKAALSLAITQLQKNAGWLTIIAVVLALFNGSNLFVTIENCLDIVYRVRPRPMIRQRLVAIGMVLIFVFLVPIMVFASSLPTLILGLLQNNPALKSIPFVSTIAANPVLSYLAGFGGSVLVGFMLFEAIYVIVPNQQISWKNSWKGALGSSIALALFLALFPIYARFGLGNYTGQVGFAIISLIFFYYFATILMIGGEINAFFSEGVRPLPNNLVTFVSTMAGKLNKDIPEKEAEAIVNIKATELADRQHVAEARNQEEQNQRRNQEKIHQTPGYLQHGSAGKAPAAKPSKKGMVLQVAAGSLVAVLLEWFRLRQRH</sequence>
<dbReference type="RefSeq" id="WP_201376429.1">
    <property type="nucleotide sequence ID" value="NZ_BNJG01000004.1"/>
</dbReference>
<proteinExistence type="predicted"/>
<evidence type="ECO:0000256" key="7">
    <source>
        <dbReference type="SAM" id="Phobius"/>
    </source>
</evidence>
<evidence type="ECO:0000313" key="9">
    <source>
        <dbReference type="Proteomes" id="UP000654345"/>
    </source>
</evidence>
<keyword evidence="2" id="KW-1003">Cell membrane</keyword>
<evidence type="ECO:0000256" key="1">
    <source>
        <dbReference type="ARBA" id="ARBA00004651"/>
    </source>
</evidence>
<dbReference type="InterPro" id="IPR017039">
    <property type="entry name" value="Virul_fac_BrkB"/>
</dbReference>
<gene>
    <name evidence="8" type="ORF">KSB_87490</name>
</gene>
<dbReference type="EMBL" id="BNJG01000004">
    <property type="protein sequence ID" value="GHO60274.1"/>
    <property type="molecule type" value="Genomic_DNA"/>
</dbReference>